<dbReference type="PANTHER" id="PTHR12042">
    <property type="entry name" value="LACTOSYLCERAMIDE 4-ALPHA-GALACTOSYLTRANSFERASE ALPHA- 1,4-GALACTOSYLTRANSFERASE"/>
    <property type="match status" value="1"/>
</dbReference>
<dbReference type="InterPro" id="IPR051981">
    <property type="entry name" value="Glycosyltransf_32"/>
</dbReference>
<protein>
    <recommendedName>
        <fullName evidence="6">Glycosyltransferase family 32 protein</fullName>
    </recommendedName>
</protein>
<feature type="transmembrane region" description="Helical" evidence="3">
    <location>
        <begin position="55"/>
        <end position="74"/>
    </location>
</feature>
<organism evidence="4 5">
    <name type="scientific">Scleroderma citrinum Foug A</name>
    <dbReference type="NCBI Taxonomy" id="1036808"/>
    <lineage>
        <taxon>Eukaryota</taxon>
        <taxon>Fungi</taxon>
        <taxon>Dikarya</taxon>
        <taxon>Basidiomycota</taxon>
        <taxon>Agaricomycotina</taxon>
        <taxon>Agaricomycetes</taxon>
        <taxon>Agaricomycetidae</taxon>
        <taxon>Boletales</taxon>
        <taxon>Sclerodermatineae</taxon>
        <taxon>Sclerodermataceae</taxon>
        <taxon>Scleroderma</taxon>
    </lineage>
</organism>
<feature type="region of interest" description="Disordered" evidence="2">
    <location>
        <begin position="1"/>
        <end position="25"/>
    </location>
</feature>
<name>A0A0C3ER40_9AGAM</name>
<comment type="similarity">
    <text evidence="1">Belongs to the glycosyltransferase 32 family.</text>
</comment>
<dbReference type="HOGENOM" id="CLU_036116_0_0_1"/>
<evidence type="ECO:0000256" key="3">
    <source>
        <dbReference type="SAM" id="Phobius"/>
    </source>
</evidence>
<dbReference type="InParanoid" id="A0A0C3ER40"/>
<dbReference type="Proteomes" id="UP000053989">
    <property type="component" value="Unassembled WGS sequence"/>
</dbReference>
<keyword evidence="3" id="KW-1133">Transmembrane helix</keyword>
<dbReference type="PANTHER" id="PTHR12042:SF21">
    <property type="entry name" value="ALPHA1,4-GALACTOSYLTRANSFERASE 1-RELATED"/>
    <property type="match status" value="1"/>
</dbReference>
<proteinExistence type="inferred from homology"/>
<evidence type="ECO:0008006" key="6">
    <source>
        <dbReference type="Google" id="ProtNLM"/>
    </source>
</evidence>
<keyword evidence="5" id="KW-1185">Reference proteome</keyword>
<dbReference type="AlphaFoldDB" id="A0A0C3ER40"/>
<dbReference type="InterPro" id="IPR007577">
    <property type="entry name" value="GlycoTrfase_DXD_sugar-bd_CS"/>
</dbReference>
<dbReference type="Pfam" id="PF04488">
    <property type="entry name" value="Gly_transf_sug"/>
    <property type="match status" value="1"/>
</dbReference>
<dbReference type="Gene3D" id="3.90.550.20">
    <property type="match status" value="1"/>
</dbReference>
<dbReference type="GO" id="GO:0016020">
    <property type="term" value="C:membrane"/>
    <property type="evidence" value="ECO:0007669"/>
    <property type="project" value="GOC"/>
</dbReference>
<keyword evidence="3" id="KW-0472">Membrane</keyword>
<dbReference type="InterPro" id="IPR029044">
    <property type="entry name" value="Nucleotide-diphossugar_trans"/>
</dbReference>
<reference evidence="5" key="2">
    <citation type="submission" date="2015-01" db="EMBL/GenBank/DDBJ databases">
        <title>Evolutionary Origins and Diversification of the Mycorrhizal Mutualists.</title>
        <authorList>
            <consortium name="DOE Joint Genome Institute"/>
            <consortium name="Mycorrhizal Genomics Consortium"/>
            <person name="Kohler A."/>
            <person name="Kuo A."/>
            <person name="Nagy L.G."/>
            <person name="Floudas D."/>
            <person name="Copeland A."/>
            <person name="Barry K.W."/>
            <person name="Cichocki N."/>
            <person name="Veneault-Fourrey C."/>
            <person name="LaButti K."/>
            <person name="Lindquist E.A."/>
            <person name="Lipzen A."/>
            <person name="Lundell T."/>
            <person name="Morin E."/>
            <person name="Murat C."/>
            <person name="Riley R."/>
            <person name="Ohm R."/>
            <person name="Sun H."/>
            <person name="Tunlid A."/>
            <person name="Henrissat B."/>
            <person name="Grigoriev I.V."/>
            <person name="Hibbett D.S."/>
            <person name="Martin F."/>
        </authorList>
    </citation>
    <scope>NUCLEOTIDE SEQUENCE [LARGE SCALE GENOMIC DNA]</scope>
    <source>
        <strain evidence="5">Foug A</strain>
    </source>
</reference>
<keyword evidence="3" id="KW-0812">Transmembrane</keyword>
<gene>
    <name evidence="4" type="ORF">SCLCIDRAFT_1206718</name>
</gene>
<dbReference type="GO" id="GO:0016758">
    <property type="term" value="F:hexosyltransferase activity"/>
    <property type="evidence" value="ECO:0007669"/>
    <property type="project" value="TreeGrafter"/>
</dbReference>
<dbReference type="STRING" id="1036808.A0A0C3ER40"/>
<sequence>MSWSKYERLPMQSVDEDDDSISRSSRRRNRPSWFRVRSSSRSRPRTSCFLRPRTALRLLLILTASSVLLGFALFEPHIELAFYSRQWVNAEITPVNPLGGCFDPERVSPEYNLTRHLYGPKVTEVHAGLPMRFGMDCYEFAGTIMSPVPPPPVSLTYEGYGDGDPELTGGDALPREERVHFHSYWRVDLAPFGERQEHMLKSFFATQNTHTSLLILWSNGDLTPNPILQRYLRRFPHAFELRVANIKDLATGTALEGSTLLNVNDGKAWIDGDLVRLLVVWRYGGVWVDMDSLLTRNLEPLLEHEFVTQWDCYDKPYLALNGALLHFHKRSPYLCEAFHLMATSVPPRKDSTDWGALLYLKLWRRLIAGGIPPFKILPFCFSDGRACRLDNRIPDPFEPDRQVNGWWDVGTRVSEAGGLEGVLGKIFSIHLHNQWDKEFPKEGWVERLLLNKYERVLGNGTDKLK</sequence>
<evidence type="ECO:0000313" key="5">
    <source>
        <dbReference type="Proteomes" id="UP000053989"/>
    </source>
</evidence>
<dbReference type="GO" id="GO:0006688">
    <property type="term" value="P:glycosphingolipid biosynthetic process"/>
    <property type="evidence" value="ECO:0007669"/>
    <property type="project" value="TreeGrafter"/>
</dbReference>
<evidence type="ECO:0000313" key="4">
    <source>
        <dbReference type="EMBL" id="KIM70589.1"/>
    </source>
</evidence>
<reference evidence="4 5" key="1">
    <citation type="submission" date="2014-04" db="EMBL/GenBank/DDBJ databases">
        <authorList>
            <consortium name="DOE Joint Genome Institute"/>
            <person name="Kuo A."/>
            <person name="Kohler A."/>
            <person name="Nagy L.G."/>
            <person name="Floudas D."/>
            <person name="Copeland A."/>
            <person name="Barry K.W."/>
            <person name="Cichocki N."/>
            <person name="Veneault-Fourrey C."/>
            <person name="LaButti K."/>
            <person name="Lindquist E.A."/>
            <person name="Lipzen A."/>
            <person name="Lundell T."/>
            <person name="Morin E."/>
            <person name="Murat C."/>
            <person name="Sun H."/>
            <person name="Tunlid A."/>
            <person name="Henrissat B."/>
            <person name="Grigoriev I.V."/>
            <person name="Hibbett D.S."/>
            <person name="Martin F."/>
            <person name="Nordberg H.P."/>
            <person name="Cantor M.N."/>
            <person name="Hua S.X."/>
        </authorList>
    </citation>
    <scope>NUCLEOTIDE SEQUENCE [LARGE SCALE GENOMIC DNA]</scope>
    <source>
        <strain evidence="4 5">Foug A</strain>
    </source>
</reference>
<dbReference type="OrthoDB" id="409543at2759"/>
<evidence type="ECO:0000256" key="2">
    <source>
        <dbReference type="SAM" id="MobiDB-lite"/>
    </source>
</evidence>
<dbReference type="EMBL" id="KN822004">
    <property type="protein sequence ID" value="KIM70589.1"/>
    <property type="molecule type" value="Genomic_DNA"/>
</dbReference>
<evidence type="ECO:0000256" key="1">
    <source>
        <dbReference type="ARBA" id="ARBA00009003"/>
    </source>
</evidence>
<dbReference type="SUPFAM" id="SSF53448">
    <property type="entry name" value="Nucleotide-diphospho-sugar transferases"/>
    <property type="match status" value="1"/>
</dbReference>
<accession>A0A0C3ER40</accession>